<keyword evidence="2" id="KW-0671">Queuosine biosynthesis</keyword>
<name>D9PIC1_9ZZZZ</name>
<dbReference type="NCBIfam" id="TIGR03139">
    <property type="entry name" value="QueF-II"/>
    <property type="match status" value="1"/>
</dbReference>
<comment type="caution">
    <text evidence="5">The sequence shown here is derived from an EMBL/GenBank/DDBJ whole genome shotgun (WGS) entry which is preliminary data.</text>
</comment>
<evidence type="ECO:0000256" key="1">
    <source>
        <dbReference type="ARBA" id="ARBA00022490"/>
    </source>
</evidence>
<evidence type="ECO:0000256" key="3">
    <source>
        <dbReference type="ARBA" id="ARBA00022857"/>
    </source>
</evidence>
<keyword evidence="4 5" id="KW-0560">Oxidoreductase</keyword>
<protein>
    <submittedName>
        <fullName evidence="5">Nitrile oxidoreductase, NADPH-dependent, QueF</fullName>
        <ecNumber evidence="5">1.7.1.13</ecNumber>
    </submittedName>
</protein>
<dbReference type="InterPro" id="IPR050084">
    <property type="entry name" value="NADPH_dep_7-cyano-7-deazaG_red"/>
</dbReference>
<dbReference type="EC" id="1.7.1.13" evidence="5"/>
<proteinExistence type="inferred from homology"/>
<evidence type="ECO:0000313" key="5">
    <source>
        <dbReference type="EMBL" id="EFK96697.1"/>
    </source>
</evidence>
<dbReference type="PANTHER" id="PTHR34354:SF1">
    <property type="entry name" value="NADPH-DEPENDENT 7-CYANO-7-DEAZAGUANINE REDUCTASE"/>
    <property type="match status" value="1"/>
</dbReference>
<reference evidence="5" key="2">
    <citation type="journal article" date="2011" name="Microb. Ecol.">
        <title>Taxonomic and Functional Metagenomic Profiling of the Microbial Community in the Anoxic Sediment of a Sub-saline Shallow Lake (Laguna de Carrizo, Central Spain).</title>
        <authorList>
            <person name="Ferrer M."/>
            <person name="Guazzaroni M.E."/>
            <person name="Richter M."/>
            <person name="Garcia-Salamanca A."/>
            <person name="Yarza P."/>
            <person name="Suarez-Suarez A."/>
            <person name="Solano J."/>
            <person name="Alcaide M."/>
            <person name="van Dillewijn P."/>
            <person name="Molina-Henares M.A."/>
            <person name="Lopez-Cortes N."/>
            <person name="Al-Ramahi Y."/>
            <person name="Guerrero C."/>
            <person name="Acosta A."/>
            <person name="de Eugenio L.I."/>
            <person name="Martinez V."/>
            <person name="Marques S."/>
            <person name="Rojo F."/>
            <person name="Santero E."/>
            <person name="Genilloud O."/>
            <person name="Perez-Perez J."/>
            <person name="Rossello-Mora R."/>
            <person name="Ramos J.L."/>
        </authorList>
    </citation>
    <scope>NUCLEOTIDE SEQUENCE</scope>
</reference>
<dbReference type="GO" id="GO:0033739">
    <property type="term" value="F:preQ1 synthase activity"/>
    <property type="evidence" value="ECO:0007669"/>
    <property type="project" value="UniProtKB-EC"/>
</dbReference>
<dbReference type="EMBL" id="ADZX01000423">
    <property type="protein sequence ID" value="EFK96697.1"/>
    <property type="molecule type" value="Genomic_DNA"/>
</dbReference>
<gene>
    <name evidence="5" type="ORF">LDC_1277</name>
</gene>
<sequence>MRRSAYEGLQGKIKKIKAPGIGTFKNIYPDRDYCITIDIPEFTCICPKTALPDFAVITVRYIPDRLCLELKSLKYYELSYRSLGIFHENVVNRFLDDLVEACSPRWMEVTGEFNARGGIKTVVKAEYKKG</sequence>
<evidence type="ECO:0000256" key="2">
    <source>
        <dbReference type="ARBA" id="ARBA00022785"/>
    </source>
</evidence>
<evidence type="ECO:0000256" key="4">
    <source>
        <dbReference type="ARBA" id="ARBA00023002"/>
    </source>
</evidence>
<dbReference type="PANTHER" id="PTHR34354">
    <property type="entry name" value="NADPH-DEPENDENT 7-CYANO-7-DEAZAGUANINE REDUCTASE"/>
    <property type="match status" value="1"/>
</dbReference>
<dbReference type="Pfam" id="PF14489">
    <property type="entry name" value="QueF"/>
    <property type="match status" value="1"/>
</dbReference>
<keyword evidence="3" id="KW-0521">NADP</keyword>
<dbReference type="GO" id="GO:0005737">
    <property type="term" value="C:cytoplasm"/>
    <property type="evidence" value="ECO:0007669"/>
    <property type="project" value="InterPro"/>
</dbReference>
<dbReference type="PIRSF" id="PIRSF027377">
    <property type="entry name" value="Nitrile_oxidored_QueF"/>
    <property type="match status" value="1"/>
</dbReference>
<reference evidence="5" key="1">
    <citation type="submission" date="2010-07" db="EMBL/GenBank/DDBJ databases">
        <authorList>
            <consortium name="CONSOLIDER consortium CSD2007-00005"/>
            <person name="Guazzaroni M.-E."/>
            <person name="Richter M."/>
            <person name="Garcia-Salamanca A."/>
            <person name="Yarza P."/>
            <person name="Ferrer M."/>
        </authorList>
    </citation>
    <scope>NUCLEOTIDE SEQUENCE</scope>
</reference>
<dbReference type="InterPro" id="IPR016856">
    <property type="entry name" value="QueF_type1"/>
</dbReference>
<dbReference type="GO" id="GO:0008616">
    <property type="term" value="P:tRNA queuosine(34) biosynthetic process"/>
    <property type="evidence" value="ECO:0007669"/>
    <property type="project" value="UniProtKB-KW"/>
</dbReference>
<keyword evidence="1" id="KW-0963">Cytoplasm</keyword>
<dbReference type="InterPro" id="IPR043133">
    <property type="entry name" value="GTP-CH-I_C/QueF"/>
</dbReference>
<dbReference type="InterPro" id="IPR029500">
    <property type="entry name" value="QueF"/>
</dbReference>
<accession>D9PIC1</accession>
<dbReference type="SUPFAM" id="SSF55620">
    <property type="entry name" value="Tetrahydrobiopterin biosynthesis enzymes-like"/>
    <property type="match status" value="1"/>
</dbReference>
<organism evidence="5">
    <name type="scientific">sediment metagenome</name>
    <dbReference type="NCBI Taxonomy" id="749907"/>
    <lineage>
        <taxon>unclassified sequences</taxon>
        <taxon>metagenomes</taxon>
        <taxon>ecological metagenomes</taxon>
    </lineage>
</organism>
<dbReference type="AlphaFoldDB" id="D9PIC1"/>
<dbReference type="Gene3D" id="3.30.1130.10">
    <property type="match status" value="1"/>
</dbReference>
<dbReference type="HAMAP" id="MF_00818">
    <property type="entry name" value="QueF_type1"/>
    <property type="match status" value="1"/>
</dbReference>